<comment type="caution">
    <text evidence="1">The sequence shown here is derived from an EMBL/GenBank/DDBJ whole genome shotgun (WGS) entry which is preliminary data.</text>
</comment>
<reference evidence="1" key="1">
    <citation type="submission" date="2020-09" db="EMBL/GenBank/DDBJ databases">
        <title>Genome-Enabled Discovery of Anthraquinone Biosynthesis in Senna tora.</title>
        <authorList>
            <person name="Kang S.-H."/>
            <person name="Pandey R.P."/>
            <person name="Lee C.-M."/>
            <person name="Sim J.-S."/>
            <person name="Jeong J.-T."/>
            <person name="Choi B.-S."/>
            <person name="Jung M."/>
            <person name="Ginzburg D."/>
            <person name="Zhao K."/>
            <person name="Won S.Y."/>
            <person name="Oh T.-J."/>
            <person name="Yu Y."/>
            <person name="Kim N.-H."/>
            <person name="Lee O.R."/>
            <person name="Lee T.-H."/>
            <person name="Bashyal P."/>
            <person name="Kim T.-S."/>
            <person name="Lee W.-H."/>
            <person name="Kawkins C."/>
            <person name="Kim C.-K."/>
            <person name="Kim J.S."/>
            <person name="Ahn B.O."/>
            <person name="Rhee S.Y."/>
            <person name="Sohng J.K."/>
        </authorList>
    </citation>
    <scope>NUCLEOTIDE SEQUENCE</scope>
    <source>
        <tissue evidence="1">Leaf</tissue>
    </source>
</reference>
<name>A0A834U0J7_9FABA</name>
<dbReference type="AlphaFoldDB" id="A0A834U0J7"/>
<proteinExistence type="predicted"/>
<evidence type="ECO:0000313" key="1">
    <source>
        <dbReference type="EMBL" id="KAF7827279.1"/>
    </source>
</evidence>
<dbReference type="Proteomes" id="UP000634136">
    <property type="component" value="Unassembled WGS sequence"/>
</dbReference>
<evidence type="ECO:0000313" key="2">
    <source>
        <dbReference type="Proteomes" id="UP000634136"/>
    </source>
</evidence>
<organism evidence="1 2">
    <name type="scientific">Senna tora</name>
    <dbReference type="NCBI Taxonomy" id="362788"/>
    <lineage>
        <taxon>Eukaryota</taxon>
        <taxon>Viridiplantae</taxon>
        <taxon>Streptophyta</taxon>
        <taxon>Embryophyta</taxon>
        <taxon>Tracheophyta</taxon>
        <taxon>Spermatophyta</taxon>
        <taxon>Magnoliopsida</taxon>
        <taxon>eudicotyledons</taxon>
        <taxon>Gunneridae</taxon>
        <taxon>Pentapetalae</taxon>
        <taxon>rosids</taxon>
        <taxon>fabids</taxon>
        <taxon>Fabales</taxon>
        <taxon>Fabaceae</taxon>
        <taxon>Caesalpinioideae</taxon>
        <taxon>Cassia clade</taxon>
        <taxon>Senna</taxon>
    </lineage>
</organism>
<keyword evidence="2" id="KW-1185">Reference proteome</keyword>
<sequence>MISRFKGGKSFQSIVLLPTSFNFMSIMRRALKALSDRPIAQAIVLTVVSTDASLDPSFAIVG</sequence>
<gene>
    <name evidence="1" type="ORF">G2W53_018443</name>
</gene>
<protein>
    <submittedName>
        <fullName evidence="1">Uncharacterized protein</fullName>
    </submittedName>
</protein>
<dbReference type="EMBL" id="JAAIUW010000006">
    <property type="protein sequence ID" value="KAF7827279.1"/>
    <property type="molecule type" value="Genomic_DNA"/>
</dbReference>
<accession>A0A834U0J7</accession>